<dbReference type="EMBL" id="WWCV01000028">
    <property type="protein sequence ID" value="MYN18362.1"/>
    <property type="molecule type" value="Genomic_DNA"/>
</dbReference>
<accession>A0A845HGC6</accession>
<evidence type="ECO:0000313" key="3">
    <source>
        <dbReference type="Proteomes" id="UP000484875"/>
    </source>
</evidence>
<dbReference type="AlphaFoldDB" id="A0A845HGC6"/>
<comment type="caution">
    <text evidence="2">The sequence shown here is derived from an EMBL/GenBank/DDBJ whole genome shotgun (WGS) entry which is preliminary data.</text>
</comment>
<protein>
    <recommendedName>
        <fullName evidence="4">Abi-like protein</fullName>
    </recommendedName>
</protein>
<evidence type="ECO:0000313" key="2">
    <source>
        <dbReference type="EMBL" id="MYN18362.1"/>
    </source>
</evidence>
<organism evidence="2 3">
    <name type="scientific">Duganella vulcania</name>
    <dbReference type="NCBI Taxonomy" id="2692166"/>
    <lineage>
        <taxon>Bacteria</taxon>
        <taxon>Pseudomonadati</taxon>
        <taxon>Pseudomonadota</taxon>
        <taxon>Betaproteobacteria</taxon>
        <taxon>Burkholderiales</taxon>
        <taxon>Oxalobacteraceae</taxon>
        <taxon>Telluria group</taxon>
        <taxon>Duganella</taxon>
    </lineage>
</organism>
<gene>
    <name evidence="2" type="ORF">GTP81_16550</name>
</gene>
<reference evidence="2 3" key="1">
    <citation type="submission" date="2019-12" db="EMBL/GenBank/DDBJ databases">
        <title>Novel species isolated from a subtropical stream in China.</title>
        <authorList>
            <person name="Lu H."/>
        </authorList>
    </citation>
    <scope>NUCLEOTIDE SEQUENCE [LARGE SCALE GENOMIC DNA]</scope>
    <source>
        <strain evidence="2 3">FT107W</strain>
    </source>
</reference>
<feature type="region of interest" description="Disordered" evidence="1">
    <location>
        <begin position="96"/>
        <end position="115"/>
    </location>
</feature>
<evidence type="ECO:0000256" key="1">
    <source>
        <dbReference type="SAM" id="MobiDB-lite"/>
    </source>
</evidence>
<evidence type="ECO:0008006" key="4">
    <source>
        <dbReference type="Google" id="ProtNLM"/>
    </source>
</evidence>
<dbReference type="RefSeq" id="WP_161090915.1">
    <property type="nucleotide sequence ID" value="NZ_WWCV01000028.1"/>
</dbReference>
<keyword evidence="3" id="KW-1185">Reference proteome</keyword>
<dbReference type="Proteomes" id="UP000484875">
    <property type="component" value="Unassembled WGS sequence"/>
</dbReference>
<sequence>MLKHLTAPRLATIQAFFKTQSDKDILGCYAWNQAVGAGLLPILGDFEVSFRNALHRALSQHFGGLDSYDWMMPRPNPAHAVNPAAPALLPARHKLNPKSKEDVNSAMSKTKGKKPSGYVVTPDDVVAALPFGFWEVLISGLSHSSQPAGLQAAILAAVFPHAPNTLTVPYGDPAFRKRVLDLLKRFRDVRNRIGHHDSLWATPEFNCLGALGLVPRRPRHTVNSLKLFADNVCWFAGWIDPQISAYIKNSDHWWSLQALLHRQALVTYRELGGVVGTYRAILDSAELPLRSAPKSLRKPQRKFLERLVANRHFY</sequence>
<dbReference type="Pfam" id="PF07751">
    <property type="entry name" value="Abi_2"/>
    <property type="match status" value="1"/>
</dbReference>
<proteinExistence type="predicted"/>
<name>A0A845HGC6_9BURK</name>
<dbReference type="InterPro" id="IPR011664">
    <property type="entry name" value="Abi_system_AbiD/AbiF-like"/>
</dbReference>